<evidence type="ECO:0000313" key="3">
    <source>
        <dbReference type="EMBL" id="CDW83586.1"/>
    </source>
</evidence>
<proteinExistence type="predicted"/>
<name>A0A078ANS8_STYLE</name>
<organism evidence="3 4">
    <name type="scientific">Stylonychia lemnae</name>
    <name type="common">Ciliate</name>
    <dbReference type="NCBI Taxonomy" id="5949"/>
    <lineage>
        <taxon>Eukaryota</taxon>
        <taxon>Sar</taxon>
        <taxon>Alveolata</taxon>
        <taxon>Ciliophora</taxon>
        <taxon>Intramacronucleata</taxon>
        <taxon>Spirotrichea</taxon>
        <taxon>Stichotrichia</taxon>
        <taxon>Sporadotrichida</taxon>
        <taxon>Oxytrichidae</taxon>
        <taxon>Stylonychinae</taxon>
        <taxon>Stylonychia</taxon>
    </lineage>
</organism>
<dbReference type="EMBL" id="CCKQ01011984">
    <property type="protein sequence ID" value="CDW83586.1"/>
    <property type="molecule type" value="Genomic_DNA"/>
</dbReference>
<reference evidence="3 4" key="1">
    <citation type="submission" date="2014-06" db="EMBL/GenBank/DDBJ databases">
        <authorList>
            <person name="Swart Estienne"/>
        </authorList>
    </citation>
    <scope>NUCLEOTIDE SEQUENCE [LARGE SCALE GENOMIC DNA]</scope>
    <source>
        <strain evidence="3 4">130c</strain>
    </source>
</reference>
<feature type="coiled-coil region" evidence="1">
    <location>
        <begin position="52"/>
        <end position="223"/>
    </location>
</feature>
<protein>
    <submittedName>
        <fullName evidence="3">Uncharacterized protein</fullName>
    </submittedName>
</protein>
<keyword evidence="1" id="KW-0175">Coiled coil</keyword>
<dbReference type="OrthoDB" id="294400at2759"/>
<evidence type="ECO:0000256" key="1">
    <source>
        <dbReference type="SAM" id="Coils"/>
    </source>
</evidence>
<dbReference type="AlphaFoldDB" id="A0A078ANS8"/>
<evidence type="ECO:0000313" key="4">
    <source>
        <dbReference type="Proteomes" id="UP000039865"/>
    </source>
</evidence>
<dbReference type="InParanoid" id="A0A078ANS8"/>
<feature type="compositionally biased region" description="Polar residues" evidence="2">
    <location>
        <begin position="7"/>
        <end position="16"/>
    </location>
</feature>
<keyword evidence="4" id="KW-1185">Reference proteome</keyword>
<dbReference type="Proteomes" id="UP000039865">
    <property type="component" value="Unassembled WGS sequence"/>
</dbReference>
<sequence length="563" mass="66083">MADQQQHHPNYSTNQNVGGGPSRLSNQRPSFKKNPHTASGKILRTDQDTKVNEQTRQLFRLAQGEIDELKDSLRYAEYALARTKQEKEVLERQMEEEHEETIKTKVDLKMKENERDLMARQADALAKQAEHAQMTQTKVQSEAQKKLFQLQNEINSRENEINKLSLNLREKDASLTKLVVTEKINRVENKEYRDLLQRKDQSIKQLQLELEDAKRKLDEIVMTRKSEGTALLEIHHYKADNERLIAMLSQTKEFENFGKLASDSVSDGGVGIRYMNPNPSNNSQPICHYPKQKSNLKDFYTDKNECEDWIPDEAFKLAHDFRNKCASNISQSLMNQLLQDLNKVWRQREKKQIHKVQNQSNKEIAYLRRQISFRQPYDQVMAENDIKRLKKEVKDQNQALRENVAVIKESSEAPLQGLVLVDQTVKYTNQIQQERRQLQDENERLKKRIEDLERSQKDEDNEREKFYDGAAWLGKQVVEECEKGLSKVSQSLRKEYQKKIDDCGRDDFLKSRVHDWLIDSSERVVKDVRDNNRNLLENALRNKNVVQKLNAYTKLTHLYNSNQ</sequence>
<gene>
    <name evidence="3" type="primary">Contig17889.g19018</name>
    <name evidence="3" type="ORF">STYLEM_12634</name>
</gene>
<accession>A0A078ANS8</accession>
<feature type="coiled-coil region" evidence="1">
    <location>
        <begin position="379"/>
        <end position="462"/>
    </location>
</feature>
<evidence type="ECO:0000256" key="2">
    <source>
        <dbReference type="SAM" id="MobiDB-lite"/>
    </source>
</evidence>
<feature type="region of interest" description="Disordered" evidence="2">
    <location>
        <begin position="1"/>
        <end position="48"/>
    </location>
</feature>